<keyword evidence="4" id="KW-0121">Carboxypeptidase</keyword>
<evidence type="ECO:0000256" key="4">
    <source>
        <dbReference type="ARBA" id="ARBA00022645"/>
    </source>
</evidence>
<dbReference type="InterPro" id="IPR012338">
    <property type="entry name" value="Beta-lactam/transpept-like"/>
</dbReference>
<evidence type="ECO:0000256" key="3">
    <source>
        <dbReference type="ARBA" id="ARBA00007739"/>
    </source>
</evidence>
<dbReference type="InterPro" id="IPR001460">
    <property type="entry name" value="PCN-bd_Tpept"/>
</dbReference>
<name>A0ABU9Y9E8_9SPHN</name>
<gene>
    <name evidence="16" type="ORF">ABC974_22505</name>
</gene>
<keyword evidence="8" id="KW-0378">Hydrolase</keyword>
<evidence type="ECO:0000313" key="16">
    <source>
        <dbReference type="EMBL" id="MEN2792419.1"/>
    </source>
</evidence>
<keyword evidence="13" id="KW-0812">Transmembrane</keyword>
<comment type="pathway">
    <text evidence="1">Cell wall biogenesis; peptidoglycan biosynthesis.</text>
</comment>
<evidence type="ECO:0000256" key="6">
    <source>
        <dbReference type="ARBA" id="ARBA00022676"/>
    </source>
</evidence>
<keyword evidence="5" id="KW-0645">Protease</keyword>
<keyword evidence="9" id="KW-0511">Multifunctional enzyme</keyword>
<proteinExistence type="inferred from homology"/>
<dbReference type="NCBIfam" id="TIGR02074">
    <property type="entry name" value="PBP_1a_fam"/>
    <property type="match status" value="1"/>
</dbReference>
<evidence type="ECO:0000256" key="9">
    <source>
        <dbReference type="ARBA" id="ARBA00023268"/>
    </source>
</evidence>
<dbReference type="SUPFAM" id="SSF56601">
    <property type="entry name" value="beta-lactamase/transpeptidase-like"/>
    <property type="match status" value="1"/>
</dbReference>
<dbReference type="Pfam" id="PF00905">
    <property type="entry name" value="Transpeptidase"/>
    <property type="match status" value="1"/>
</dbReference>
<evidence type="ECO:0000256" key="7">
    <source>
        <dbReference type="ARBA" id="ARBA00022679"/>
    </source>
</evidence>
<dbReference type="SUPFAM" id="SSF53955">
    <property type="entry name" value="Lysozyme-like"/>
    <property type="match status" value="1"/>
</dbReference>
<feature type="domain" description="Penicillin-binding protein transpeptidase" evidence="14">
    <location>
        <begin position="361"/>
        <end position="576"/>
    </location>
</feature>
<feature type="transmembrane region" description="Helical" evidence="13">
    <location>
        <begin position="62"/>
        <end position="83"/>
    </location>
</feature>
<evidence type="ECO:0000256" key="13">
    <source>
        <dbReference type="SAM" id="Phobius"/>
    </source>
</evidence>
<dbReference type="Gene3D" id="3.40.710.10">
    <property type="entry name" value="DD-peptidase/beta-lactamase superfamily"/>
    <property type="match status" value="1"/>
</dbReference>
<dbReference type="EMBL" id="JBDIME010000028">
    <property type="protein sequence ID" value="MEN2792419.1"/>
    <property type="molecule type" value="Genomic_DNA"/>
</dbReference>
<dbReference type="InterPro" id="IPR023346">
    <property type="entry name" value="Lysozyme-like_dom_sf"/>
</dbReference>
<feature type="region of interest" description="Disordered" evidence="12">
    <location>
        <begin position="669"/>
        <end position="703"/>
    </location>
</feature>
<dbReference type="EC" id="2.4.99.28" evidence="10"/>
<keyword evidence="13" id="KW-1133">Transmembrane helix</keyword>
<organism evidence="16 17">
    <name type="scientific">Sphingomonas oligophenolica</name>
    <dbReference type="NCBI Taxonomy" id="301154"/>
    <lineage>
        <taxon>Bacteria</taxon>
        <taxon>Pseudomonadati</taxon>
        <taxon>Pseudomonadota</taxon>
        <taxon>Alphaproteobacteria</taxon>
        <taxon>Sphingomonadales</taxon>
        <taxon>Sphingomonadaceae</taxon>
        <taxon>Sphingomonas</taxon>
    </lineage>
</organism>
<evidence type="ECO:0000259" key="14">
    <source>
        <dbReference type="Pfam" id="PF00905"/>
    </source>
</evidence>
<evidence type="ECO:0000256" key="11">
    <source>
        <dbReference type="ARBA" id="ARBA00049902"/>
    </source>
</evidence>
<comment type="caution">
    <text evidence="16">The sequence shown here is derived from an EMBL/GenBank/DDBJ whole genome shotgun (WGS) entry which is preliminary data.</text>
</comment>
<comment type="similarity">
    <text evidence="3">In the N-terminal section; belongs to the glycosyltransferase 51 family.</text>
</comment>
<evidence type="ECO:0000259" key="15">
    <source>
        <dbReference type="Pfam" id="PF00912"/>
    </source>
</evidence>
<protein>
    <recommendedName>
        <fullName evidence="10">peptidoglycan glycosyltransferase</fullName>
        <ecNumber evidence="10">2.4.99.28</ecNumber>
    </recommendedName>
</protein>
<evidence type="ECO:0000256" key="8">
    <source>
        <dbReference type="ARBA" id="ARBA00022801"/>
    </source>
</evidence>
<evidence type="ECO:0000256" key="1">
    <source>
        <dbReference type="ARBA" id="ARBA00004752"/>
    </source>
</evidence>
<keyword evidence="13" id="KW-0472">Membrane</keyword>
<dbReference type="InterPro" id="IPR036950">
    <property type="entry name" value="PBP_transglycosylase"/>
</dbReference>
<keyword evidence="7" id="KW-0808">Transferase</keyword>
<comment type="similarity">
    <text evidence="2">In the C-terminal section; belongs to the transpeptidase family.</text>
</comment>
<reference evidence="16 17" key="1">
    <citation type="submission" date="2024-05" db="EMBL/GenBank/DDBJ databases">
        <authorList>
            <person name="Liu Q."/>
            <person name="Xin Y.-H."/>
        </authorList>
    </citation>
    <scope>NUCLEOTIDE SEQUENCE [LARGE SCALE GENOMIC DNA]</scope>
    <source>
        <strain evidence="16 17">CGMCC 1.10181</strain>
    </source>
</reference>
<evidence type="ECO:0000256" key="12">
    <source>
        <dbReference type="SAM" id="MobiDB-lite"/>
    </source>
</evidence>
<comment type="catalytic activity">
    <reaction evidence="11">
        <text>[GlcNAc-(1-&gt;4)-Mur2Ac(oyl-L-Ala-gamma-D-Glu-L-Lys-D-Ala-D-Ala)](n)-di-trans,octa-cis-undecaprenyl diphosphate + beta-D-GlcNAc-(1-&gt;4)-Mur2Ac(oyl-L-Ala-gamma-D-Glu-L-Lys-D-Ala-D-Ala)-di-trans,octa-cis-undecaprenyl diphosphate = [GlcNAc-(1-&gt;4)-Mur2Ac(oyl-L-Ala-gamma-D-Glu-L-Lys-D-Ala-D-Ala)](n+1)-di-trans,octa-cis-undecaprenyl diphosphate + di-trans,octa-cis-undecaprenyl diphosphate + H(+)</text>
        <dbReference type="Rhea" id="RHEA:23708"/>
        <dbReference type="Rhea" id="RHEA-COMP:9602"/>
        <dbReference type="Rhea" id="RHEA-COMP:9603"/>
        <dbReference type="ChEBI" id="CHEBI:15378"/>
        <dbReference type="ChEBI" id="CHEBI:58405"/>
        <dbReference type="ChEBI" id="CHEBI:60033"/>
        <dbReference type="ChEBI" id="CHEBI:78435"/>
        <dbReference type="EC" id="2.4.99.28"/>
    </reaction>
</comment>
<sequence>MRPYPFDPAAMPGASGPLELTEGLPPPGGYGRYASDYPDYHDAPEPYATNLPVVQRPRRWRWVMRGLGALILLFVLAVGWLAVTAPLSQSLKPLTPPSITLLAEDGTPIARRGAIIDKPVDAAKLPKNVTNAFLAIEDRRFRSHWGIDPRGIARAFFHNMTSGRLHEGGSTITQQLAKNSFLDSDRTAARKIREVMIAFWLEAWLSKDEILSRYLSNVYFGDNVYGLRAAAKHYFNRAPEKLSIGQAAMLAGLVKAPSRLAPTVNLKGARDRQKLVVGAMAEAGFIDKATAAHVSPARLAVDPIRPLPDGTYFADWVLPEARDRAGEIVTETTVKTTLDRRLQKAAERAVKHAGLRQAQIAMVAMRPDGRVVAMVGGKSYADSPFNRATQARRQPGSAFKLFVYLAAMRAGMTPDSMIDDEPITIGDWSPKNSDGRYQGQITLRQAFAKSSNVAAARLIQKVGVSKVIEAARDLGISTPIPSEATIALGTSTVSLLELTSAYAAIANESYPVSARGLEELHDQSWYENLTQRSHPLTGQIRDEMLDLLSASAETGTGRQAALSVDTFGKTGTTQDNRDALFLGFANGLVCGVWVGNDDNSPNPGLSGGGIPARVWRDFMQQALGVGPKVAPEPVIDNPADPDNMIDPDAGPAPSLEGAIEGLGLNLHIGRDGSIDIRPTRHDDPSTPPRRDDRAPPRESDDQQ</sequence>
<dbReference type="RefSeq" id="WP_343892015.1">
    <property type="nucleotide sequence ID" value="NZ_BAAAEH010000049.1"/>
</dbReference>
<dbReference type="Proteomes" id="UP001419910">
    <property type="component" value="Unassembled WGS sequence"/>
</dbReference>
<evidence type="ECO:0000256" key="5">
    <source>
        <dbReference type="ARBA" id="ARBA00022670"/>
    </source>
</evidence>
<dbReference type="Gene3D" id="1.10.3810.10">
    <property type="entry name" value="Biosynthetic peptidoglycan transglycosylase-like"/>
    <property type="match status" value="1"/>
</dbReference>
<evidence type="ECO:0000313" key="17">
    <source>
        <dbReference type="Proteomes" id="UP001419910"/>
    </source>
</evidence>
<evidence type="ECO:0000256" key="10">
    <source>
        <dbReference type="ARBA" id="ARBA00044770"/>
    </source>
</evidence>
<dbReference type="InterPro" id="IPR001264">
    <property type="entry name" value="Glyco_trans_51"/>
</dbReference>
<keyword evidence="6" id="KW-0328">Glycosyltransferase</keyword>
<dbReference type="Pfam" id="PF00912">
    <property type="entry name" value="Transgly"/>
    <property type="match status" value="1"/>
</dbReference>
<dbReference type="PANTHER" id="PTHR32282">
    <property type="entry name" value="BINDING PROTEIN TRANSPEPTIDASE, PUTATIVE-RELATED"/>
    <property type="match status" value="1"/>
</dbReference>
<feature type="domain" description="Glycosyl transferase family 51" evidence="15">
    <location>
        <begin position="117"/>
        <end position="280"/>
    </location>
</feature>
<keyword evidence="17" id="KW-1185">Reference proteome</keyword>
<dbReference type="PANTHER" id="PTHR32282:SF33">
    <property type="entry name" value="PEPTIDOGLYCAN GLYCOSYLTRANSFERASE"/>
    <property type="match status" value="1"/>
</dbReference>
<evidence type="ECO:0000256" key="2">
    <source>
        <dbReference type="ARBA" id="ARBA00007090"/>
    </source>
</evidence>
<dbReference type="InterPro" id="IPR050396">
    <property type="entry name" value="Glycosyltr_51/Transpeptidase"/>
</dbReference>
<accession>A0ABU9Y9E8</accession>